<evidence type="ECO:0000313" key="2">
    <source>
        <dbReference type="EMBL" id="OGI64593.1"/>
    </source>
</evidence>
<dbReference type="EMBL" id="MFTJ01000047">
    <property type="protein sequence ID" value="OGI64593.1"/>
    <property type="molecule type" value="Genomic_DNA"/>
</dbReference>
<keyword evidence="1" id="KW-0472">Membrane</keyword>
<evidence type="ECO:0000256" key="1">
    <source>
        <dbReference type="SAM" id="Phobius"/>
    </source>
</evidence>
<proteinExistence type="predicted"/>
<keyword evidence="1" id="KW-0812">Transmembrane</keyword>
<gene>
    <name evidence="2" type="ORF">A2642_03885</name>
</gene>
<reference evidence="2 3" key="1">
    <citation type="journal article" date="2016" name="Nat. Commun.">
        <title>Thousands of microbial genomes shed light on interconnected biogeochemical processes in an aquifer system.</title>
        <authorList>
            <person name="Anantharaman K."/>
            <person name="Brown C.T."/>
            <person name="Hug L.A."/>
            <person name="Sharon I."/>
            <person name="Castelle C.J."/>
            <person name="Probst A.J."/>
            <person name="Thomas B.C."/>
            <person name="Singh A."/>
            <person name="Wilkins M.J."/>
            <person name="Karaoz U."/>
            <person name="Brodie E.L."/>
            <person name="Williams K.H."/>
            <person name="Hubbard S.S."/>
            <person name="Banfield J.F."/>
        </authorList>
    </citation>
    <scope>NUCLEOTIDE SEQUENCE [LARGE SCALE GENOMIC DNA]</scope>
</reference>
<protein>
    <submittedName>
        <fullName evidence="2">Uncharacterized protein</fullName>
    </submittedName>
</protein>
<dbReference type="Proteomes" id="UP000178700">
    <property type="component" value="Unassembled WGS sequence"/>
</dbReference>
<organism evidence="2 3">
    <name type="scientific">Candidatus Nomurabacteria bacterium RIFCSPHIGHO2_01_FULL_39_10</name>
    <dbReference type="NCBI Taxonomy" id="1801733"/>
    <lineage>
        <taxon>Bacteria</taxon>
        <taxon>Candidatus Nomuraibacteriota</taxon>
    </lineage>
</organism>
<accession>A0A1F6V4J4</accession>
<name>A0A1F6V4J4_9BACT</name>
<feature type="transmembrane region" description="Helical" evidence="1">
    <location>
        <begin position="64"/>
        <end position="82"/>
    </location>
</feature>
<keyword evidence="1" id="KW-1133">Transmembrane helix</keyword>
<evidence type="ECO:0000313" key="3">
    <source>
        <dbReference type="Proteomes" id="UP000178700"/>
    </source>
</evidence>
<comment type="caution">
    <text evidence="2">The sequence shown here is derived from an EMBL/GenBank/DDBJ whole genome shotgun (WGS) entry which is preliminary data.</text>
</comment>
<sequence>MPEEVKIDSNTEIDQALKEFEAKSSAEDMQNAPEIPKIPEVPKMVGWVMKLSGGAIKEQRQAEYVLFGVVVLMFAVSLFLFFSNNRSGAKPLPYEATYKP</sequence>
<dbReference type="AlphaFoldDB" id="A0A1F6V4J4"/>